<dbReference type="SMART" id="SM01321">
    <property type="entry name" value="Y1_Tnp"/>
    <property type="match status" value="1"/>
</dbReference>
<dbReference type="RefSeq" id="WP_267540400.1">
    <property type="nucleotide sequence ID" value="NZ_JAPNKA010000001.1"/>
</dbReference>
<protein>
    <recommendedName>
        <fullName evidence="2">Transposase IS200-like domain-containing protein</fullName>
    </recommendedName>
</protein>
<evidence type="ECO:0000259" key="2">
    <source>
        <dbReference type="SMART" id="SM01321"/>
    </source>
</evidence>
<dbReference type="InterPro" id="IPR036515">
    <property type="entry name" value="Transposase_17_sf"/>
</dbReference>
<dbReference type="PANTHER" id="PTHR34322">
    <property type="entry name" value="TRANSPOSASE, Y1_TNP DOMAIN-CONTAINING"/>
    <property type="match status" value="1"/>
</dbReference>
<dbReference type="SUPFAM" id="SSF143422">
    <property type="entry name" value="Transposase IS200-like"/>
    <property type="match status" value="1"/>
</dbReference>
<accession>A0ABT4AJG0</accession>
<organism evidence="3 4">
    <name type="scientific">Archangium lansingense</name>
    <dbReference type="NCBI Taxonomy" id="2995310"/>
    <lineage>
        <taxon>Bacteria</taxon>
        <taxon>Pseudomonadati</taxon>
        <taxon>Myxococcota</taxon>
        <taxon>Myxococcia</taxon>
        <taxon>Myxococcales</taxon>
        <taxon>Cystobacterineae</taxon>
        <taxon>Archangiaceae</taxon>
        <taxon>Archangium</taxon>
    </lineage>
</organism>
<reference evidence="3 4" key="1">
    <citation type="submission" date="2022-11" db="EMBL/GenBank/DDBJ databases">
        <title>Minimal conservation of predation-associated metabolite biosynthetic gene clusters underscores biosynthetic potential of Myxococcota including descriptions for ten novel species: Archangium lansinium sp. nov., Myxococcus landrumus sp. nov., Nannocystis bai.</title>
        <authorList>
            <person name="Ahearne A."/>
            <person name="Stevens C."/>
            <person name="Phillips K."/>
        </authorList>
    </citation>
    <scope>NUCLEOTIDE SEQUENCE [LARGE SCALE GENOMIC DNA]</scope>
    <source>
        <strain evidence="3 4">MIWBW</strain>
    </source>
</reference>
<feature type="region of interest" description="Disordered" evidence="1">
    <location>
        <begin position="235"/>
        <end position="255"/>
    </location>
</feature>
<evidence type="ECO:0000256" key="1">
    <source>
        <dbReference type="SAM" id="MobiDB-lite"/>
    </source>
</evidence>
<dbReference type="Proteomes" id="UP001207654">
    <property type="component" value="Unassembled WGS sequence"/>
</dbReference>
<evidence type="ECO:0000313" key="4">
    <source>
        <dbReference type="Proteomes" id="UP001207654"/>
    </source>
</evidence>
<feature type="compositionally biased region" description="Basic and acidic residues" evidence="1">
    <location>
        <begin position="241"/>
        <end position="250"/>
    </location>
</feature>
<dbReference type="InterPro" id="IPR002686">
    <property type="entry name" value="Transposase_17"/>
</dbReference>
<keyword evidence="4" id="KW-1185">Reference proteome</keyword>
<dbReference type="EMBL" id="JAPNKA010000001">
    <property type="protein sequence ID" value="MCY1081815.1"/>
    <property type="molecule type" value="Genomic_DNA"/>
</dbReference>
<evidence type="ECO:0000313" key="3">
    <source>
        <dbReference type="EMBL" id="MCY1081815.1"/>
    </source>
</evidence>
<feature type="domain" description="Transposase IS200-like" evidence="2">
    <location>
        <begin position="9"/>
        <end position="126"/>
    </location>
</feature>
<sequence>MGWPLRMFQEEGYYFVTSRCFQGRLLLRPSAKVNEVVGGVLARAVQQSAGNVRLHAFTFASNHFHLLVWTRGVALASFMQYLRANLSKKVGRLADWSGGFWERRYSAEPVLDDTALVGRLRYVLAHGVKEGLVERSAEWPGLTCLPQLLGPARRLFQWFNWTKRWSKRGSEDTAEGEGRFAEEIAEPVELEVAPLPCWEGLGEEERQREVRGLVEQVEAEARARNTPVLGARAVRAQHPHTRPEHLERSPRPLGHASTRQALKELREQYRAFVAAFREAAARWMRGDFSASFPLFSFPPRVVPGRVTRIL</sequence>
<name>A0ABT4AJG0_9BACT</name>
<dbReference type="PANTHER" id="PTHR34322:SF2">
    <property type="entry name" value="TRANSPOSASE IS200-LIKE DOMAIN-CONTAINING PROTEIN"/>
    <property type="match status" value="1"/>
</dbReference>
<gene>
    <name evidence="3" type="ORF">OV287_45950</name>
</gene>
<proteinExistence type="predicted"/>
<dbReference type="Gene3D" id="3.30.70.1290">
    <property type="entry name" value="Transposase IS200-like"/>
    <property type="match status" value="1"/>
</dbReference>
<comment type="caution">
    <text evidence="3">The sequence shown here is derived from an EMBL/GenBank/DDBJ whole genome shotgun (WGS) entry which is preliminary data.</text>
</comment>